<sequence length="566" mass="64124">MLEQNPEFAEAMPEEEEEESPESTKESTPDEEESVTTEKKDDTDYDSKLDLDRGNRFDYLLQQTEIFAHFMTTSSAAKGVTSPLKLKPGRPKLKKNDEKAKLAAVGDLRHRMTEQEEDEELLSDSRRKEITVTRFETSPTYIKGGELRDYQIRGLNWMISLYEHGINGILADEMGLGKTLQTISLLGYMKHYRNINGPHMVIVPKSTLANWMSEFERWCPSLRTVCLIGDQNARQSETTKSLANGNHADVSCYRIVSARAAGIRCPTVLLVSPYSCVENRGLKELMNHMEPLYKIPSRTTFSRTIIPELYRDTVMAVKERMHVDFQEGVESILLTSDMWTSRSNQSYISLTCHYLTSNFEMRSFALENRSVTESHTACNILEHLQAIMDNWELPLQKEAICLELATSETTVPNLAPQEWKAVPGLVKALEPIASATKGLSGHKYATLSSVVPFLYGTQMVLKDCIAADDDTSEFARNLLKSMRTRFPGQDEQKEYVLATACDPRFKNLFCTETFQETRLLELARTELQLPPEEESCDCVEASTSTAHKERVSSIWDSIEKLPASSE</sequence>
<evidence type="ECO:0000256" key="1">
    <source>
        <dbReference type="SAM" id="MobiDB-lite"/>
    </source>
</evidence>
<dbReference type="VEuPathDB" id="VectorBase:RSAN_057716"/>
<proteinExistence type="predicted"/>
<dbReference type="InterPro" id="IPR000330">
    <property type="entry name" value="SNF2_N"/>
</dbReference>
<dbReference type="PANTHER" id="PTHR10799">
    <property type="entry name" value="SNF2/RAD54 HELICASE FAMILY"/>
    <property type="match status" value="1"/>
</dbReference>
<feature type="region of interest" description="Disordered" evidence="1">
    <location>
        <begin position="1"/>
        <end position="48"/>
    </location>
</feature>
<dbReference type="SUPFAM" id="SSF52540">
    <property type="entry name" value="P-loop containing nucleoside triphosphate hydrolases"/>
    <property type="match status" value="1"/>
</dbReference>
<dbReference type="SMART" id="SM00487">
    <property type="entry name" value="DEXDc"/>
    <property type="match status" value="1"/>
</dbReference>
<reference evidence="3" key="1">
    <citation type="journal article" date="2020" name="Cell">
        <title>Large-Scale Comparative Analyses of Tick Genomes Elucidate Their Genetic Diversity and Vector Capacities.</title>
        <authorList>
            <consortium name="Tick Genome and Microbiome Consortium (TIGMIC)"/>
            <person name="Jia N."/>
            <person name="Wang J."/>
            <person name="Shi W."/>
            <person name="Du L."/>
            <person name="Sun Y."/>
            <person name="Zhan W."/>
            <person name="Jiang J.F."/>
            <person name="Wang Q."/>
            <person name="Zhang B."/>
            <person name="Ji P."/>
            <person name="Bell-Sakyi L."/>
            <person name="Cui X.M."/>
            <person name="Yuan T.T."/>
            <person name="Jiang B.G."/>
            <person name="Yang W.F."/>
            <person name="Lam T.T."/>
            <person name="Chang Q.C."/>
            <person name="Ding S.J."/>
            <person name="Wang X.J."/>
            <person name="Zhu J.G."/>
            <person name="Ruan X.D."/>
            <person name="Zhao L."/>
            <person name="Wei J.T."/>
            <person name="Ye R.Z."/>
            <person name="Que T.C."/>
            <person name="Du C.H."/>
            <person name="Zhou Y.H."/>
            <person name="Cheng J.X."/>
            <person name="Dai P.F."/>
            <person name="Guo W.B."/>
            <person name="Han X.H."/>
            <person name="Huang E.J."/>
            <person name="Li L.F."/>
            <person name="Wei W."/>
            <person name="Gao Y.C."/>
            <person name="Liu J.Z."/>
            <person name="Shao H.Z."/>
            <person name="Wang X."/>
            <person name="Wang C.C."/>
            <person name="Yang T.C."/>
            <person name="Huo Q.B."/>
            <person name="Li W."/>
            <person name="Chen H.Y."/>
            <person name="Chen S.E."/>
            <person name="Zhou L.G."/>
            <person name="Ni X.B."/>
            <person name="Tian J.H."/>
            <person name="Sheng Y."/>
            <person name="Liu T."/>
            <person name="Pan Y.S."/>
            <person name="Xia L.Y."/>
            <person name="Li J."/>
            <person name="Zhao F."/>
            <person name="Cao W.C."/>
        </authorList>
    </citation>
    <scope>NUCLEOTIDE SEQUENCE</scope>
    <source>
        <strain evidence="3">Rsan-2018</strain>
    </source>
</reference>
<protein>
    <recommendedName>
        <fullName evidence="2">Helicase ATP-binding domain-containing protein</fullName>
    </recommendedName>
</protein>
<dbReference type="GO" id="GO:0005524">
    <property type="term" value="F:ATP binding"/>
    <property type="evidence" value="ECO:0007669"/>
    <property type="project" value="InterPro"/>
</dbReference>
<dbReference type="SUPFAM" id="SSF53098">
    <property type="entry name" value="Ribonuclease H-like"/>
    <property type="match status" value="1"/>
</dbReference>
<dbReference type="InterPro" id="IPR038718">
    <property type="entry name" value="SNF2-like_sf"/>
</dbReference>
<feature type="compositionally biased region" description="Acidic residues" evidence="1">
    <location>
        <begin position="12"/>
        <end position="21"/>
    </location>
</feature>
<dbReference type="Proteomes" id="UP000821837">
    <property type="component" value="Unassembled WGS sequence"/>
</dbReference>
<dbReference type="Gene3D" id="3.40.50.10810">
    <property type="entry name" value="Tandem AAA-ATPase domain"/>
    <property type="match status" value="1"/>
</dbReference>
<dbReference type="SUPFAM" id="SSF140996">
    <property type="entry name" value="Hermes dimerisation domain"/>
    <property type="match status" value="1"/>
</dbReference>
<feature type="compositionally biased region" description="Basic and acidic residues" evidence="1">
    <location>
        <begin position="36"/>
        <end position="48"/>
    </location>
</feature>
<accession>A0A9D4Q7J7</accession>
<dbReference type="InterPro" id="IPR014001">
    <property type="entry name" value="Helicase_ATP-bd"/>
</dbReference>
<dbReference type="AlphaFoldDB" id="A0A9D4Q7J7"/>
<dbReference type="VEuPathDB" id="VectorBase:RSAN_052683"/>
<comment type="caution">
    <text evidence="3">The sequence shown here is derived from an EMBL/GenBank/DDBJ whole genome shotgun (WGS) entry which is preliminary data.</text>
</comment>
<gene>
    <name evidence="3" type="ORF">HPB52_016275</name>
</gene>
<dbReference type="InterPro" id="IPR027417">
    <property type="entry name" value="P-loop_NTPase"/>
</dbReference>
<evidence type="ECO:0000313" key="4">
    <source>
        <dbReference type="Proteomes" id="UP000821837"/>
    </source>
</evidence>
<dbReference type="InterPro" id="IPR012337">
    <property type="entry name" value="RNaseH-like_sf"/>
</dbReference>
<feature type="domain" description="Helicase ATP-binding" evidence="2">
    <location>
        <begin position="159"/>
        <end position="323"/>
    </location>
</feature>
<dbReference type="Pfam" id="PF00176">
    <property type="entry name" value="SNF2-rel_dom"/>
    <property type="match status" value="1"/>
</dbReference>
<name>A0A9D4Q7J7_RHISA</name>
<reference evidence="3" key="2">
    <citation type="submission" date="2021-09" db="EMBL/GenBank/DDBJ databases">
        <authorList>
            <person name="Jia N."/>
            <person name="Wang J."/>
            <person name="Shi W."/>
            <person name="Du L."/>
            <person name="Sun Y."/>
            <person name="Zhan W."/>
            <person name="Jiang J."/>
            <person name="Wang Q."/>
            <person name="Zhang B."/>
            <person name="Ji P."/>
            <person name="Sakyi L.B."/>
            <person name="Cui X."/>
            <person name="Yuan T."/>
            <person name="Jiang B."/>
            <person name="Yang W."/>
            <person name="Lam T.T.-Y."/>
            <person name="Chang Q."/>
            <person name="Ding S."/>
            <person name="Wang X."/>
            <person name="Zhu J."/>
            <person name="Ruan X."/>
            <person name="Zhao L."/>
            <person name="Wei J."/>
            <person name="Que T."/>
            <person name="Du C."/>
            <person name="Cheng J."/>
            <person name="Dai P."/>
            <person name="Han X."/>
            <person name="Huang E."/>
            <person name="Gao Y."/>
            <person name="Liu J."/>
            <person name="Shao H."/>
            <person name="Ye R."/>
            <person name="Li L."/>
            <person name="Wei W."/>
            <person name="Wang X."/>
            <person name="Wang C."/>
            <person name="Huo Q."/>
            <person name="Li W."/>
            <person name="Guo W."/>
            <person name="Chen H."/>
            <person name="Chen S."/>
            <person name="Zhou L."/>
            <person name="Zhou L."/>
            <person name="Ni X."/>
            <person name="Tian J."/>
            <person name="Zhou Y."/>
            <person name="Sheng Y."/>
            <person name="Liu T."/>
            <person name="Pan Y."/>
            <person name="Xia L."/>
            <person name="Li J."/>
            <person name="Zhao F."/>
            <person name="Cao W."/>
        </authorList>
    </citation>
    <scope>NUCLEOTIDE SEQUENCE</scope>
    <source>
        <strain evidence="3">Rsan-2018</strain>
        <tissue evidence="3">Larvae</tissue>
    </source>
</reference>
<dbReference type="EMBL" id="JABSTV010001248">
    <property type="protein sequence ID" value="KAH7969236.1"/>
    <property type="molecule type" value="Genomic_DNA"/>
</dbReference>
<organism evidence="3 4">
    <name type="scientific">Rhipicephalus sanguineus</name>
    <name type="common">Brown dog tick</name>
    <name type="synonym">Ixodes sanguineus</name>
    <dbReference type="NCBI Taxonomy" id="34632"/>
    <lineage>
        <taxon>Eukaryota</taxon>
        <taxon>Metazoa</taxon>
        <taxon>Ecdysozoa</taxon>
        <taxon>Arthropoda</taxon>
        <taxon>Chelicerata</taxon>
        <taxon>Arachnida</taxon>
        <taxon>Acari</taxon>
        <taxon>Parasitiformes</taxon>
        <taxon>Ixodida</taxon>
        <taxon>Ixodoidea</taxon>
        <taxon>Ixodidae</taxon>
        <taxon>Rhipicephalinae</taxon>
        <taxon>Rhipicephalus</taxon>
        <taxon>Rhipicephalus</taxon>
    </lineage>
</organism>
<keyword evidence="4" id="KW-1185">Reference proteome</keyword>
<feature type="compositionally biased region" description="Low complexity" evidence="1">
    <location>
        <begin position="1"/>
        <end position="11"/>
    </location>
</feature>
<dbReference type="PROSITE" id="PS51192">
    <property type="entry name" value="HELICASE_ATP_BIND_1"/>
    <property type="match status" value="1"/>
</dbReference>
<evidence type="ECO:0000313" key="3">
    <source>
        <dbReference type="EMBL" id="KAH7969236.1"/>
    </source>
</evidence>
<evidence type="ECO:0000259" key="2">
    <source>
        <dbReference type="PROSITE" id="PS51192"/>
    </source>
</evidence>